<dbReference type="RefSeq" id="XP_049135725.1">
    <property type="nucleotide sequence ID" value="XM_049279768.1"/>
</dbReference>
<reference evidence="2" key="1">
    <citation type="journal article" date="2021" name="Mol. Plant Microbe Interact.">
        <title>Complete Genome Sequence of the Plant-Pathogenic Fungus Colletotrichum lupini.</title>
        <authorList>
            <person name="Baroncelli R."/>
            <person name="Pensec F."/>
            <person name="Da Lio D."/>
            <person name="Boufleur T."/>
            <person name="Vicente I."/>
            <person name="Sarrocco S."/>
            <person name="Picot A."/>
            <person name="Baraldi E."/>
            <person name="Sukno S."/>
            <person name="Thon M."/>
            <person name="Le Floch G."/>
        </authorList>
    </citation>
    <scope>NUCLEOTIDE SEQUENCE</scope>
    <source>
        <strain evidence="2">IMI 504893</strain>
    </source>
</reference>
<evidence type="ECO:0000313" key="2">
    <source>
        <dbReference type="EMBL" id="UQC74074.1"/>
    </source>
</evidence>
<keyword evidence="3" id="KW-1185">Reference proteome</keyword>
<sequence length="510" mass="57422">MTNIIRFLVSSVCNFRSEISLSLFSLRIASLLDNVWPQYIPERNKINERRKFGLCLWLTSLWCFLFFFQQTIHFTINCMYKDSTVLGLWHVGLFTDKAGMYMEKDFPSTPISTETETREKAHLRTIENYIPHKGQWALGASRQLRDVHGLDSKYDGICSITRVNGLNRYKETRDCYVAEQDTPGICRWCASTAFAYNEPVPPCQIGDGRAQRHTTPCVELPLFYTSLFSALKAPPPARQTLKLDLQSLILPWSCDARCTQENELNYLLVVCSFLDTSEESGTNIQLLWSAGLSQLQELLIKLDLGTYFDKNRQQDSRVQTPASRKAILSASRRQLLHHGDWDGLLEPSMASKSSTFSNTRVVHLPAGAVGSQEQIDKELATSVRRKRMAERALLSREGEAAPTFSNSLQDDVGYGSAQLSSAQAVYSMPRLLQPKKRQHAGAWTAKDFMSLATFLRHAGSRVHCSKSRRWHPIEGGTLAIGHKPNGRITSMSLVGKHGESLALGGKRLKK</sequence>
<dbReference type="GeneID" id="73334778"/>
<proteinExistence type="predicted"/>
<organism evidence="2 3">
    <name type="scientific">Colletotrichum lupini</name>
    <dbReference type="NCBI Taxonomy" id="145971"/>
    <lineage>
        <taxon>Eukaryota</taxon>
        <taxon>Fungi</taxon>
        <taxon>Dikarya</taxon>
        <taxon>Ascomycota</taxon>
        <taxon>Pezizomycotina</taxon>
        <taxon>Sordariomycetes</taxon>
        <taxon>Hypocreomycetidae</taxon>
        <taxon>Glomerellales</taxon>
        <taxon>Glomerellaceae</taxon>
        <taxon>Colletotrichum</taxon>
        <taxon>Colletotrichum acutatum species complex</taxon>
    </lineage>
</organism>
<gene>
    <name evidence="2" type="ORF">CLUP02_00721</name>
</gene>
<protein>
    <submittedName>
        <fullName evidence="2">Uncharacterized protein</fullName>
    </submittedName>
</protein>
<name>A0A9Q8SAY9_9PEZI</name>
<keyword evidence="1" id="KW-1133">Transmembrane helix</keyword>
<evidence type="ECO:0000313" key="3">
    <source>
        <dbReference type="Proteomes" id="UP000830671"/>
    </source>
</evidence>
<keyword evidence="1" id="KW-0812">Transmembrane</keyword>
<dbReference type="KEGG" id="clup:CLUP02_00721"/>
<feature type="transmembrane region" description="Helical" evidence="1">
    <location>
        <begin position="52"/>
        <end position="69"/>
    </location>
</feature>
<dbReference type="AlphaFoldDB" id="A0A9Q8SAY9"/>
<accession>A0A9Q8SAY9</accession>
<dbReference type="Proteomes" id="UP000830671">
    <property type="component" value="Chromosome 1"/>
</dbReference>
<keyword evidence="1" id="KW-0472">Membrane</keyword>
<dbReference type="EMBL" id="CP019471">
    <property type="protein sequence ID" value="UQC74074.1"/>
    <property type="molecule type" value="Genomic_DNA"/>
</dbReference>
<evidence type="ECO:0000256" key="1">
    <source>
        <dbReference type="SAM" id="Phobius"/>
    </source>
</evidence>